<reference evidence="3" key="1">
    <citation type="submission" date="2015-10" db="EMBL/GenBank/DDBJ databases">
        <title>Complete Genome Sequence of Aeromonas schubertii strain WL1483.</title>
        <authorList>
            <person name="Liu L."/>
        </authorList>
    </citation>
    <scope>NUCLEOTIDE SEQUENCE [LARGE SCALE GENOMIC DNA]</scope>
    <source>
        <strain evidence="3">WL1483</strain>
    </source>
</reference>
<dbReference type="OrthoDB" id="5590831at2"/>
<evidence type="ECO:0000313" key="3">
    <source>
        <dbReference type="Proteomes" id="UP000058114"/>
    </source>
</evidence>
<sequence length="57" mass="6328">MLMHTQAVTGLPTNHPWAMSDKELIRQLQALSANLPPHMAALVFEAAQRLGDYSEEP</sequence>
<accession>A0A0S2SHH8</accession>
<dbReference type="EMBL" id="CP013067">
    <property type="protein sequence ID" value="ALP41132.1"/>
    <property type="molecule type" value="Genomic_DNA"/>
</dbReference>
<protein>
    <submittedName>
        <fullName evidence="1">Uncharacterized protein</fullName>
    </submittedName>
</protein>
<dbReference type="Proteomes" id="UP000774958">
    <property type="component" value="Unassembled WGS sequence"/>
</dbReference>
<dbReference type="KEGG" id="asr:WL1483_1713"/>
<dbReference type="Proteomes" id="UP000058114">
    <property type="component" value="Chromosome"/>
</dbReference>
<evidence type="ECO:0000313" key="1">
    <source>
        <dbReference type="EMBL" id="ALP41132.1"/>
    </source>
</evidence>
<name>A0A0S2SHH8_9GAMM</name>
<dbReference type="AlphaFoldDB" id="A0A0S2SHH8"/>
<organism evidence="1 3">
    <name type="scientific">Aeromonas schubertii</name>
    <dbReference type="NCBI Taxonomy" id="652"/>
    <lineage>
        <taxon>Bacteria</taxon>
        <taxon>Pseudomonadati</taxon>
        <taxon>Pseudomonadota</taxon>
        <taxon>Gammaproteobacteria</taxon>
        <taxon>Aeromonadales</taxon>
        <taxon>Aeromonadaceae</taxon>
        <taxon>Aeromonas</taxon>
    </lineage>
</organism>
<keyword evidence="4" id="KW-1185">Reference proteome</keyword>
<evidence type="ECO:0000313" key="4">
    <source>
        <dbReference type="Proteomes" id="UP000774958"/>
    </source>
</evidence>
<dbReference type="RefSeq" id="WP_157432334.1">
    <property type="nucleotide sequence ID" value="NZ_CDDB01000010.1"/>
</dbReference>
<proteinExistence type="predicted"/>
<reference evidence="2 4" key="3">
    <citation type="submission" date="2021-09" db="EMBL/GenBank/DDBJ databases">
        <title>Aeromonas schubertii isolated from Asian sea bass.</title>
        <authorList>
            <person name="Pinpimai K."/>
        </authorList>
    </citation>
    <scope>NUCLEOTIDE SEQUENCE [LARGE SCALE GENOMIC DNA]</scope>
    <source>
        <strain evidence="2 4">CHULA2021a</strain>
    </source>
</reference>
<dbReference type="EMBL" id="JAIRBT010000006">
    <property type="protein sequence ID" value="MBZ6065802.1"/>
    <property type="molecule type" value="Genomic_DNA"/>
</dbReference>
<dbReference type="PATRIC" id="fig|652.5.peg.2258"/>
<gene>
    <name evidence="2" type="ORF">LA374_06255</name>
    <name evidence="1" type="ORF">WL1483_1713</name>
</gene>
<reference evidence="1 3" key="2">
    <citation type="journal article" date="2016" name="Genome Announc.">
        <title>Complete Genome Sequence of the Highly Virulent Aeromonas schubertii Strain WL1483, Isolated from Diseased Snakehead Fish (Channa argus) in China.</title>
        <authorList>
            <person name="Liu L."/>
            <person name="Li N."/>
            <person name="Zhang D."/>
            <person name="Fu X."/>
            <person name="Shi C."/>
            <person name="Lin Q."/>
            <person name="Hao G."/>
        </authorList>
    </citation>
    <scope>NUCLEOTIDE SEQUENCE [LARGE SCALE GENOMIC DNA]</scope>
    <source>
        <strain evidence="1 3">WL1483</strain>
    </source>
</reference>
<evidence type="ECO:0000313" key="2">
    <source>
        <dbReference type="EMBL" id="MBZ6065802.1"/>
    </source>
</evidence>